<gene>
    <name evidence="1" type="ORF">MRATA1EN22A_LOCUS9277</name>
</gene>
<reference evidence="1" key="2">
    <citation type="submission" date="2025-03" db="EMBL/GenBank/DDBJ databases">
        <authorList>
            <consortium name="ELIXIR-Norway"/>
            <consortium name="Elixir Norway"/>
        </authorList>
    </citation>
    <scope>NUCLEOTIDE SEQUENCE</scope>
</reference>
<evidence type="ECO:0000313" key="2">
    <source>
        <dbReference type="Proteomes" id="UP001162501"/>
    </source>
</evidence>
<evidence type="ECO:0000313" key="1">
    <source>
        <dbReference type="EMBL" id="CAM9913789.1"/>
    </source>
</evidence>
<dbReference type="Proteomes" id="UP001162501">
    <property type="component" value="Chromosome 2"/>
</dbReference>
<accession>A0AC59YRB8</accession>
<name>A0AC59YRB8_RANTA</name>
<dbReference type="EMBL" id="OX596086">
    <property type="protein sequence ID" value="CAM9913789.1"/>
    <property type="molecule type" value="Genomic_DNA"/>
</dbReference>
<organism evidence="1 2">
    <name type="scientific">Rangifer tarandus platyrhynchus</name>
    <name type="common">Svalbard reindeer</name>
    <dbReference type="NCBI Taxonomy" id="3082113"/>
    <lineage>
        <taxon>Eukaryota</taxon>
        <taxon>Metazoa</taxon>
        <taxon>Chordata</taxon>
        <taxon>Craniata</taxon>
        <taxon>Vertebrata</taxon>
        <taxon>Euteleostomi</taxon>
        <taxon>Mammalia</taxon>
        <taxon>Eutheria</taxon>
        <taxon>Laurasiatheria</taxon>
        <taxon>Artiodactyla</taxon>
        <taxon>Ruminantia</taxon>
        <taxon>Pecora</taxon>
        <taxon>Cervidae</taxon>
        <taxon>Odocoileinae</taxon>
        <taxon>Rangifer</taxon>
    </lineage>
</organism>
<reference evidence="1" key="1">
    <citation type="submission" date="2023-05" db="EMBL/GenBank/DDBJ databases">
        <authorList>
            <consortium name="ELIXIR-Norway"/>
        </authorList>
    </citation>
    <scope>NUCLEOTIDE SEQUENCE</scope>
</reference>
<protein>
    <submittedName>
        <fullName evidence="1">Uncharacterized protein</fullName>
    </submittedName>
</protein>
<sequence>MRWLDGITDSMDMSLGLFRGHILLSREMLATEAVDTPMLSDAFAARLARDASAEVRMLSPRICEPTTPGRRVVEPL</sequence>
<proteinExistence type="predicted"/>